<accession>A0AAD8MJB6</accession>
<dbReference type="GO" id="GO:0005634">
    <property type="term" value="C:nucleus"/>
    <property type="evidence" value="ECO:0007669"/>
    <property type="project" value="UniProtKB-SubCell"/>
</dbReference>
<dbReference type="InterPro" id="IPR044808">
    <property type="entry name" value="ERF_plant"/>
</dbReference>
<dbReference type="InterPro" id="IPR036955">
    <property type="entry name" value="AP2/ERF_dom_sf"/>
</dbReference>
<dbReference type="Gene3D" id="3.30.730.10">
    <property type="entry name" value="AP2/ERF domain"/>
    <property type="match status" value="1"/>
</dbReference>
<dbReference type="Proteomes" id="UP001237642">
    <property type="component" value="Unassembled WGS sequence"/>
</dbReference>
<keyword evidence="6" id="KW-0010">Activator</keyword>
<dbReference type="PROSITE" id="PS51032">
    <property type="entry name" value="AP2_ERF"/>
    <property type="match status" value="1"/>
</dbReference>
<dbReference type="InterPro" id="IPR001471">
    <property type="entry name" value="AP2/ERF_dom"/>
</dbReference>
<keyword evidence="4" id="KW-0805">Transcription regulation</keyword>
<dbReference type="FunFam" id="3.30.730.10:FF:000001">
    <property type="entry name" value="Ethylene-responsive transcription factor 2"/>
    <property type="match status" value="1"/>
</dbReference>
<keyword evidence="2" id="KW-0936">Ethylene signaling pathway</keyword>
<reference evidence="11" key="2">
    <citation type="submission" date="2023-05" db="EMBL/GenBank/DDBJ databases">
        <authorList>
            <person name="Schelkunov M.I."/>
        </authorList>
    </citation>
    <scope>NUCLEOTIDE SEQUENCE</scope>
    <source>
        <strain evidence="11">Hsosn_3</strain>
        <tissue evidence="11">Leaf</tissue>
    </source>
</reference>
<keyword evidence="5" id="KW-0238">DNA-binding</keyword>
<proteinExistence type="predicted"/>
<dbReference type="InterPro" id="IPR016177">
    <property type="entry name" value="DNA-bd_dom_sf"/>
</dbReference>
<protein>
    <submittedName>
        <fullName evidence="11">Ethylene response factor 5</fullName>
    </submittedName>
</protein>
<dbReference type="AlphaFoldDB" id="A0AAD8MJB6"/>
<organism evidence="11 12">
    <name type="scientific">Heracleum sosnowskyi</name>
    <dbReference type="NCBI Taxonomy" id="360622"/>
    <lineage>
        <taxon>Eukaryota</taxon>
        <taxon>Viridiplantae</taxon>
        <taxon>Streptophyta</taxon>
        <taxon>Embryophyta</taxon>
        <taxon>Tracheophyta</taxon>
        <taxon>Spermatophyta</taxon>
        <taxon>Magnoliopsida</taxon>
        <taxon>eudicotyledons</taxon>
        <taxon>Gunneridae</taxon>
        <taxon>Pentapetalae</taxon>
        <taxon>asterids</taxon>
        <taxon>campanulids</taxon>
        <taxon>Apiales</taxon>
        <taxon>Apiaceae</taxon>
        <taxon>Apioideae</taxon>
        <taxon>apioid superclade</taxon>
        <taxon>Tordylieae</taxon>
        <taxon>Tordyliinae</taxon>
        <taxon>Heracleum</taxon>
    </lineage>
</organism>
<dbReference type="CDD" id="cd00018">
    <property type="entry name" value="AP2"/>
    <property type="match status" value="1"/>
</dbReference>
<dbReference type="GO" id="GO:0003700">
    <property type="term" value="F:DNA-binding transcription factor activity"/>
    <property type="evidence" value="ECO:0007669"/>
    <property type="project" value="InterPro"/>
</dbReference>
<dbReference type="EMBL" id="JAUIZM010000006">
    <property type="protein sequence ID" value="KAK1378195.1"/>
    <property type="molecule type" value="Genomic_DNA"/>
</dbReference>
<evidence type="ECO:0000256" key="6">
    <source>
        <dbReference type="ARBA" id="ARBA00023159"/>
    </source>
</evidence>
<evidence type="ECO:0000256" key="3">
    <source>
        <dbReference type="ARBA" id="ARBA00022821"/>
    </source>
</evidence>
<dbReference type="GO" id="GO:0006952">
    <property type="term" value="P:defense response"/>
    <property type="evidence" value="ECO:0007669"/>
    <property type="project" value="UniProtKB-KW"/>
</dbReference>
<dbReference type="GO" id="GO:0000976">
    <property type="term" value="F:transcription cis-regulatory region binding"/>
    <property type="evidence" value="ECO:0007669"/>
    <property type="project" value="UniProtKB-ARBA"/>
</dbReference>
<dbReference type="GO" id="GO:0009873">
    <property type="term" value="P:ethylene-activated signaling pathway"/>
    <property type="evidence" value="ECO:0007669"/>
    <property type="project" value="UniProtKB-KW"/>
</dbReference>
<evidence type="ECO:0000313" key="12">
    <source>
        <dbReference type="Proteomes" id="UP001237642"/>
    </source>
</evidence>
<feature type="compositionally biased region" description="Polar residues" evidence="9">
    <location>
        <begin position="115"/>
        <end position="127"/>
    </location>
</feature>
<dbReference type="PANTHER" id="PTHR31190">
    <property type="entry name" value="DNA-BINDING DOMAIN"/>
    <property type="match status" value="1"/>
</dbReference>
<keyword evidence="7" id="KW-0804">Transcription</keyword>
<evidence type="ECO:0000256" key="8">
    <source>
        <dbReference type="ARBA" id="ARBA00023242"/>
    </source>
</evidence>
<evidence type="ECO:0000256" key="9">
    <source>
        <dbReference type="SAM" id="MobiDB-lite"/>
    </source>
</evidence>
<keyword evidence="12" id="KW-1185">Reference proteome</keyword>
<feature type="domain" description="AP2/ERF" evidence="10">
    <location>
        <begin position="135"/>
        <end position="193"/>
    </location>
</feature>
<dbReference type="Pfam" id="PF00847">
    <property type="entry name" value="AP2"/>
    <property type="match status" value="1"/>
</dbReference>
<evidence type="ECO:0000259" key="10">
    <source>
        <dbReference type="PROSITE" id="PS51032"/>
    </source>
</evidence>
<name>A0AAD8MJB6_9APIA</name>
<reference evidence="11" key="1">
    <citation type="submission" date="2023-02" db="EMBL/GenBank/DDBJ databases">
        <title>Genome of toxic invasive species Heracleum sosnowskyi carries increased number of genes despite the absence of recent whole-genome duplications.</title>
        <authorList>
            <person name="Schelkunov M."/>
            <person name="Shtratnikova V."/>
            <person name="Makarenko M."/>
            <person name="Klepikova A."/>
            <person name="Omelchenko D."/>
            <person name="Novikova G."/>
            <person name="Obukhova E."/>
            <person name="Bogdanov V."/>
            <person name="Penin A."/>
            <person name="Logacheva M."/>
        </authorList>
    </citation>
    <scope>NUCLEOTIDE SEQUENCE</scope>
    <source>
        <strain evidence="11">Hsosn_3</strain>
        <tissue evidence="11">Leaf</tissue>
    </source>
</reference>
<sequence length="289" mass="32262">MATEIEVSALEIIRQHLFDEFSPVESFLHHFNEVDSVFISDHSFSPSDSSASSSDIAISDYFIPDEIDTFSFLSDFFIFDHNQVPQQLAEPATSSSKKTKPALNIQVPEANTNLQVTESTKPQQSISTKEDDKKHYRGVRKRPWGKYAAEIRDPNRRGSRLWLGTFDTPVEAAKAYDRAAYNLRGSKAILNFPLEIGKSNEAEAVDSGHKRVRQVTKIYDNTAATKKQKVTTQSIISNNNVTDCLPPVCTPSSSSEISCNWENNEINLSDFPPLSPLASMGSYHQLLAL</sequence>
<dbReference type="SUPFAM" id="SSF54171">
    <property type="entry name" value="DNA-binding domain"/>
    <property type="match status" value="1"/>
</dbReference>
<evidence type="ECO:0000313" key="11">
    <source>
        <dbReference type="EMBL" id="KAK1378195.1"/>
    </source>
</evidence>
<feature type="region of interest" description="Disordered" evidence="9">
    <location>
        <begin position="115"/>
        <end position="139"/>
    </location>
</feature>
<evidence type="ECO:0000256" key="7">
    <source>
        <dbReference type="ARBA" id="ARBA00023163"/>
    </source>
</evidence>
<keyword evidence="8" id="KW-0539">Nucleus</keyword>
<evidence type="ECO:0000256" key="5">
    <source>
        <dbReference type="ARBA" id="ARBA00023125"/>
    </source>
</evidence>
<keyword evidence="3" id="KW-0611">Plant defense</keyword>
<evidence type="ECO:0000256" key="1">
    <source>
        <dbReference type="ARBA" id="ARBA00004123"/>
    </source>
</evidence>
<gene>
    <name evidence="11" type="ORF">POM88_024939</name>
</gene>
<dbReference type="SMART" id="SM00380">
    <property type="entry name" value="AP2"/>
    <property type="match status" value="1"/>
</dbReference>
<comment type="subcellular location">
    <subcellularLocation>
        <location evidence="1">Nucleus</location>
    </subcellularLocation>
</comment>
<comment type="caution">
    <text evidence="11">The sequence shown here is derived from an EMBL/GenBank/DDBJ whole genome shotgun (WGS) entry which is preliminary data.</text>
</comment>
<evidence type="ECO:0000256" key="4">
    <source>
        <dbReference type="ARBA" id="ARBA00023015"/>
    </source>
</evidence>
<dbReference type="PRINTS" id="PR00367">
    <property type="entry name" value="ETHRSPELEMNT"/>
</dbReference>
<evidence type="ECO:0000256" key="2">
    <source>
        <dbReference type="ARBA" id="ARBA00022745"/>
    </source>
</evidence>
<dbReference type="PANTHER" id="PTHR31190:SF499">
    <property type="entry name" value="ETHYLENE-RESPONSIVE TRANSCRIPTION FACTOR ERF105"/>
    <property type="match status" value="1"/>
</dbReference>